<keyword evidence="3" id="KW-0813">Transport</keyword>
<dbReference type="GO" id="GO:0016887">
    <property type="term" value="F:ATP hydrolysis activity"/>
    <property type="evidence" value="ECO:0007669"/>
    <property type="project" value="InterPro"/>
</dbReference>
<feature type="transmembrane region" description="Helical" evidence="11">
    <location>
        <begin position="1005"/>
        <end position="1027"/>
    </location>
</feature>
<keyword evidence="7" id="KW-0067">ATP-binding</keyword>
<dbReference type="SUPFAM" id="SSF90123">
    <property type="entry name" value="ABC transporter transmembrane region"/>
    <property type="match status" value="2"/>
</dbReference>
<dbReference type="GeneID" id="9379892"/>
<feature type="transmembrane region" description="Helical" evidence="11">
    <location>
        <begin position="327"/>
        <end position="344"/>
    </location>
</feature>
<dbReference type="Gene3D" id="1.20.1560.10">
    <property type="entry name" value="ABC transporter type 1, transmembrane domain"/>
    <property type="match status" value="2"/>
</dbReference>
<evidence type="ECO:0000256" key="8">
    <source>
        <dbReference type="ARBA" id="ARBA00022989"/>
    </source>
</evidence>
<evidence type="ECO:0000256" key="2">
    <source>
        <dbReference type="ARBA" id="ARBA00009726"/>
    </source>
</evidence>
<keyword evidence="6" id="KW-0547">Nucleotide-binding</keyword>
<dbReference type="InterPro" id="IPR017871">
    <property type="entry name" value="ABC_transporter-like_CS"/>
</dbReference>
<dbReference type="PANTHER" id="PTHR24223">
    <property type="entry name" value="ATP-BINDING CASSETTE SUB-FAMILY C"/>
    <property type="match status" value="1"/>
</dbReference>
<dbReference type="Proteomes" id="UP000001861">
    <property type="component" value="Unassembled WGS sequence"/>
</dbReference>
<proteinExistence type="inferred from homology"/>
<accession>D6RMB4</accession>
<dbReference type="InterPro" id="IPR011527">
    <property type="entry name" value="ABC1_TM_dom"/>
</dbReference>
<dbReference type="FunFam" id="1.20.1560.10:FF:000013">
    <property type="entry name" value="ABC transporter C family member 2"/>
    <property type="match status" value="1"/>
</dbReference>
<dbReference type="GO" id="GO:0005524">
    <property type="term" value="F:ATP binding"/>
    <property type="evidence" value="ECO:0007669"/>
    <property type="project" value="UniProtKB-KW"/>
</dbReference>
<dbReference type="InParanoid" id="D6RMB4"/>
<dbReference type="OMA" id="ACAQWFH"/>
<feature type="domain" description="ABC transmembrane type-1" evidence="13">
    <location>
        <begin position="302"/>
        <end position="467"/>
    </location>
</feature>
<dbReference type="PANTHER" id="PTHR24223:SF456">
    <property type="entry name" value="MULTIDRUG RESISTANCE-ASSOCIATED PROTEIN LETHAL(2)03659"/>
    <property type="match status" value="1"/>
</dbReference>
<dbReference type="CDD" id="cd03244">
    <property type="entry name" value="ABCC_MRP_domain2"/>
    <property type="match status" value="1"/>
</dbReference>
<comment type="caution">
    <text evidence="14">The sequence shown here is derived from an EMBL/GenBank/DDBJ whole genome shotgun (WGS) entry which is preliminary data.</text>
</comment>
<dbReference type="HOGENOM" id="CLU_000604_27_1_1"/>
<feature type="domain" description="ABC transmembrane type-1" evidence="13">
    <location>
        <begin position="777"/>
        <end position="1035"/>
    </location>
</feature>
<dbReference type="InterPro" id="IPR050173">
    <property type="entry name" value="ABC_transporter_C-like"/>
</dbReference>
<comment type="subcellular location">
    <subcellularLocation>
        <location evidence="1">Membrane</location>
        <topology evidence="1">Multi-pass membrane protein</topology>
    </subcellularLocation>
</comment>
<dbReference type="VEuPathDB" id="FungiDB:CC1G_14430"/>
<sequence>MGTEGDRTSASGSSSQGTLALKEGKGEQPESAQALYLDLDTGDQNVRTREHFWQFWIPRVPPPDPPSDLGKSEISPYATANFLSLLWFSWITPIMTLGYQRTLQATDLWRLDDEHSAARLTARFEAACKQRDEHASYVNKSLASGALQPSFPRRLSWYLKSAFSSKTRASLEEDWRNQGHSKASVPLALNDTLGRFFWIGGTYKVLADVAQLMCPLLVREIINFAKERELAEERGLPRPNHCTESVLLALDGDRIVSESHIDKLHVQEKRGAIRQSEVQAVQFRHRKPCFHRRQPYRHMLPMHASWTAPIQVMVCLIILLVQLGPSALAGFALFLVIGPFQQRVMQYQFKLRQRAMKHTDRRAQTLLEALGSMRIVKYFTYESSFLKRIAEIREAELRWVRTILNAESANFALAHSVPYLAATLAFITYTRVKEEFDVAIIFSSLALFQLLRQPMMFLPRGLSVIADARSAFNRLQNIFDAELMSGETIRIDPSQEWALVIDNATFEWEETLLKRKDDYKEKDEDADLCQSATPEVPFRLKDITMHVPRGSLVAIVGRRENITFGQGFDEERYWRAVEDACLLPDLQLLADGDLTEIGEKGVNLSGGQKQRINIARALYFNADVVIMDDPLSAVDAHVGKALFHTAISALSNRGKTVILVTHALHFLSFCDYIYTLDDGAIIEQGTYQQLLEQDGGFARLDREFGGNDLGSLARRGSHAEVLEEVQNKSSEVHKRSPGKGTLEGKLIVKEVRSTGTISKKVWWAYFVAGRGYITVPLLILAGILMQGSQIISSYVLVWWQADTFDRSFSFYQTLYAVLGVSQAILSLFLGVSVDIISWLVSQNLHNNSIMNVFHAPMSFFDSTPLGRVIGIFGKDIDVIDNQLPVSMRMLVMTIAGVVGSVLIIAIVVPYFIIVALFVALGYNLLSSFYRASAREIKRLGLPTLRSYGQLPRFIRDNESLIDLENRALFLSVTNQRWLTVRLDVCGAALVFFVAFFSVIDASDISPALVGLILTFTTSLTQMSGMLMRQTAEVENYMNAVERVSHYSDSNLIPQEAPHGKPDTAPPSNWPERGAIEFKDVFMRYRPGLPTVLHGISMSIRGGEKIGVVGRTGAGKSSLIMALMRIVEYSGAITIDGIDISTLGIQTLRSKISIIPQEPTIFSGTVRTALDPFALYDDARLWDALRRSFLVGREPPGEEKVDHHSTRITLDTVLEAEGSNLSVGERSLLSLARALVKDTKVVVLDEATASVDLETDKKIQQTIQTQFEGKTLICIAHRLRTILGYDRVLVLDSGNIAEFDSPLALFNQLDGIFRGLCLRSNISENDILASRERAS</sequence>
<feature type="transmembrane region" description="Helical" evidence="11">
    <location>
        <begin position="978"/>
        <end position="999"/>
    </location>
</feature>
<evidence type="ECO:0000256" key="4">
    <source>
        <dbReference type="ARBA" id="ARBA00022692"/>
    </source>
</evidence>
<dbReference type="PROSITE" id="PS50929">
    <property type="entry name" value="ABC_TM1F"/>
    <property type="match status" value="2"/>
</dbReference>
<dbReference type="SMART" id="SM00382">
    <property type="entry name" value="AAA"/>
    <property type="match status" value="2"/>
</dbReference>
<keyword evidence="5" id="KW-0677">Repeat</keyword>
<dbReference type="PROSITE" id="PS50893">
    <property type="entry name" value="ABC_TRANSPORTER_2"/>
    <property type="match status" value="2"/>
</dbReference>
<dbReference type="GO" id="GO:0016020">
    <property type="term" value="C:membrane"/>
    <property type="evidence" value="ECO:0007669"/>
    <property type="project" value="UniProtKB-SubCell"/>
</dbReference>
<evidence type="ECO:0000256" key="1">
    <source>
        <dbReference type="ARBA" id="ARBA00004141"/>
    </source>
</evidence>
<dbReference type="Gene3D" id="3.40.50.300">
    <property type="entry name" value="P-loop containing nucleotide triphosphate hydrolases"/>
    <property type="match status" value="2"/>
</dbReference>
<feature type="domain" description="ABC transporter" evidence="12">
    <location>
        <begin position="1075"/>
        <end position="1317"/>
    </location>
</feature>
<feature type="transmembrane region" description="Helical" evidence="11">
    <location>
        <begin position="762"/>
        <end position="785"/>
    </location>
</feature>
<keyword evidence="8 11" id="KW-1133">Transmembrane helix</keyword>
<name>D6RMB4_COPC7</name>
<dbReference type="Pfam" id="PF00664">
    <property type="entry name" value="ABC_membrane"/>
    <property type="match status" value="2"/>
</dbReference>
<dbReference type="PROSITE" id="PS00211">
    <property type="entry name" value="ABC_TRANSPORTER_1"/>
    <property type="match status" value="2"/>
</dbReference>
<reference evidence="14 15" key="1">
    <citation type="journal article" date="2010" name="Proc. Natl. Acad. Sci. U.S.A.">
        <title>Insights into evolution of multicellular fungi from the assembled chromosomes of the mushroom Coprinopsis cinerea (Coprinus cinereus).</title>
        <authorList>
            <person name="Stajich J.E."/>
            <person name="Wilke S.K."/>
            <person name="Ahren D."/>
            <person name="Au C.H."/>
            <person name="Birren B.W."/>
            <person name="Borodovsky M."/>
            <person name="Burns C."/>
            <person name="Canback B."/>
            <person name="Casselton L.A."/>
            <person name="Cheng C.K."/>
            <person name="Deng J."/>
            <person name="Dietrich F.S."/>
            <person name="Fargo D.C."/>
            <person name="Farman M.L."/>
            <person name="Gathman A.C."/>
            <person name="Goldberg J."/>
            <person name="Guigo R."/>
            <person name="Hoegger P.J."/>
            <person name="Hooker J.B."/>
            <person name="Huggins A."/>
            <person name="James T.Y."/>
            <person name="Kamada T."/>
            <person name="Kilaru S."/>
            <person name="Kodira C."/>
            <person name="Kues U."/>
            <person name="Kupfer D."/>
            <person name="Kwan H.S."/>
            <person name="Lomsadze A."/>
            <person name="Li W."/>
            <person name="Lilly W.W."/>
            <person name="Ma L.J."/>
            <person name="Mackey A.J."/>
            <person name="Manning G."/>
            <person name="Martin F."/>
            <person name="Muraguchi H."/>
            <person name="Natvig D.O."/>
            <person name="Palmerini H."/>
            <person name="Ramesh M.A."/>
            <person name="Rehmeyer C.J."/>
            <person name="Roe B.A."/>
            <person name="Shenoy N."/>
            <person name="Stanke M."/>
            <person name="Ter-Hovhannisyan V."/>
            <person name="Tunlid A."/>
            <person name="Velagapudi R."/>
            <person name="Vision T.J."/>
            <person name="Zeng Q."/>
            <person name="Zolan M.E."/>
            <person name="Pukkila P.J."/>
        </authorList>
    </citation>
    <scope>NUCLEOTIDE SEQUENCE [LARGE SCALE GENOMIC DNA]</scope>
    <source>
        <strain evidence="15">Okayama-7 / 130 / ATCC MYA-4618 / FGSC 9003</strain>
    </source>
</reference>
<evidence type="ECO:0000259" key="12">
    <source>
        <dbReference type="PROSITE" id="PS50893"/>
    </source>
</evidence>
<evidence type="ECO:0000256" key="3">
    <source>
        <dbReference type="ARBA" id="ARBA00022448"/>
    </source>
</evidence>
<evidence type="ECO:0000313" key="15">
    <source>
        <dbReference type="Proteomes" id="UP000001861"/>
    </source>
</evidence>
<evidence type="ECO:0000256" key="9">
    <source>
        <dbReference type="ARBA" id="ARBA00023136"/>
    </source>
</evidence>
<evidence type="ECO:0000313" key="14">
    <source>
        <dbReference type="EMBL" id="EFI27939.1"/>
    </source>
</evidence>
<gene>
    <name evidence="14" type="ORF">CC1G_14430</name>
</gene>
<comment type="similarity">
    <text evidence="2">Belongs to the ABC transporter superfamily. ABCC family. Conjugate transporter (TC 3.A.1.208) subfamily.</text>
</comment>
<keyword evidence="4 11" id="KW-0812">Transmembrane</keyword>
<feature type="region of interest" description="Disordered" evidence="10">
    <location>
        <begin position="1"/>
        <end position="32"/>
    </location>
</feature>
<dbReference type="eggNOG" id="KOG0054">
    <property type="taxonomic scope" value="Eukaryota"/>
</dbReference>
<dbReference type="RefSeq" id="XP_002911433.1">
    <property type="nucleotide sequence ID" value="XM_002911387.1"/>
</dbReference>
<evidence type="ECO:0000256" key="10">
    <source>
        <dbReference type="SAM" id="MobiDB-lite"/>
    </source>
</evidence>
<organism evidence="14 15">
    <name type="scientific">Coprinopsis cinerea (strain Okayama-7 / 130 / ATCC MYA-4618 / FGSC 9003)</name>
    <name type="common">Inky cap fungus</name>
    <name type="synonym">Hormographiella aspergillata</name>
    <dbReference type="NCBI Taxonomy" id="240176"/>
    <lineage>
        <taxon>Eukaryota</taxon>
        <taxon>Fungi</taxon>
        <taxon>Dikarya</taxon>
        <taxon>Basidiomycota</taxon>
        <taxon>Agaricomycotina</taxon>
        <taxon>Agaricomycetes</taxon>
        <taxon>Agaricomycetidae</taxon>
        <taxon>Agaricales</taxon>
        <taxon>Agaricineae</taxon>
        <taxon>Psathyrellaceae</taxon>
        <taxon>Coprinopsis</taxon>
    </lineage>
</organism>
<dbReference type="InterPro" id="IPR036640">
    <property type="entry name" value="ABC1_TM_sf"/>
</dbReference>
<feature type="transmembrane region" description="Helical" evidence="11">
    <location>
        <begin position="814"/>
        <end position="840"/>
    </location>
</feature>
<keyword evidence="15" id="KW-1185">Reference proteome</keyword>
<evidence type="ECO:0000256" key="5">
    <source>
        <dbReference type="ARBA" id="ARBA00022737"/>
    </source>
</evidence>
<feature type="compositionally biased region" description="Polar residues" evidence="10">
    <location>
        <begin position="8"/>
        <end position="18"/>
    </location>
</feature>
<dbReference type="CDD" id="cd18606">
    <property type="entry name" value="ABC_6TM_YOR1_D2_like"/>
    <property type="match status" value="1"/>
</dbReference>
<dbReference type="STRING" id="240176.D6RMB4"/>
<dbReference type="OrthoDB" id="6500128at2759"/>
<dbReference type="FunFam" id="3.40.50.300:FF:000565">
    <property type="entry name" value="ABC bile acid transporter"/>
    <property type="match status" value="1"/>
</dbReference>
<protein>
    <submittedName>
        <fullName evidence="14">ABC protein</fullName>
    </submittedName>
</protein>
<dbReference type="InterPro" id="IPR027417">
    <property type="entry name" value="P-loop_NTPase"/>
</dbReference>
<dbReference type="EMBL" id="AACS02000004">
    <property type="protein sequence ID" value="EFI27939.1"/>
    <property type="molecule type" value="Genomic_DNA"/>
</dbReference>
<dbReference type="Pfam" id="PF00005">
    <property type="entry name" value="ABC_tran"/>
    <property type="match status" value="2"/>
</dbReference>
<evidence type="ECO:0000256" key="7">
    <source>
        <dbReference type="ARBA" id="ARBA00022840"/>
    </source>
</evidence>
<evidence type="ECO:0000256" key="6">
    <source>
        <dbReference type="ARBA" id="ARBA00022741"/>
    </source>
</evidence>
<keyword evidence="9 11" id="KW-0472">Membrane</keyword>
<dbReference type="SUPFAM" id="SSF52540">
    <property type="entry name" value="P-loop containing nucleoside triphosphate hydrolases"/>
    <property type="match status" value="2"/>
</dbReference>
<dbReference type="KEGG" id="cci:CC1G_14430"/>
<dbReference type="InterPro" id="IPR003439">
    <property type="entry name" value="ABC_transporter-like_ATP-bd"/>
</dbReference>
<evidence type="ECO:0000256" key="11">
    <source>
        <dbReference type="SAM" id="Phobius"/>
    </source>
</evidence>
<feature type="domain" description="ABC transporter" evidence="12">
    <location>
        <begin position="466"/>
        <end position="703"/>
    </location>
</feature>
<dbReference type="GO" id="GO:0140359">
    <property type="term" value="F:ABC-type transporter activity"/>
    <property type="evidence" value="ECO:0007669"/>
    <property type="project" value="InterPro"/>
</dbReference>
<dbReference type="InterPro" id="IPR003593">
    <property type="entry name" value="AAA+_ATPase"/>
</dbReference>
<evidence type="ECO:0000259" key="13">
    <source>
        <dbReference type="PROSITE" id="PS50929"/>
    </source>
</evidence>